<feature type="transmembrane region" description="Helical" evidence="5">
    <location>
        <begin position="100"/>
        <end position="120"/>
    </location>
</feature>
<dbReference type="Pfam" id="PF04932">
    <property type="entry name" value="Wzy_C"/>
    <property type="match status" value="1"/>
</dbReference>
<name>B9TG70_RICCO</name>
<dbReference type="GO" id="GO:0000271">
    <property type="term" value="P:polysaccharide biosynthetic process"/>
    <property type="evidence" value="ECO:0000318"/>
    <property type="project" value="GO_Central"/>
</dbReference>
<evidence type="ECO:0000256" key="2">
    <source>
        <dbReference type="ARBA" id="ARBA00022692"/>
    </source>
</evidence>
<dbReference type="eggNOG" id="ENOG502SJ3B">
    <property type="taxonomic scope" value="Eukaryota"/>
</dbReference>
<feature type="transmembrane region" description="Helical" evidence="5">
    <location>
        <begin position="43"/>
        <end position="62"/>
    </location>
</feature>
<dbReference type="InParanoid" id="B9TG70"/>
<dbReference type="InterPro" id="IPR007016">
    <property type="entry name" value="O-antigen_ligase-rel_domated"/>
</dbReference>
<gene>
    <name evidence="7" type="ORF">RCOM_1792930</name>
</gene>
<dbReference type="GO" id="GO:0005886">
    <property type="term" value="C:plasma membrane"/>
    <property type="evidence" value="ECO:0000318"/>
    <property type="project" value="GO_Central"/>
</dbReference>
<dbReference type="Proteomes" id="UP000008311">
    <property type="component" value="Unassembled WGS sequence"/>
</dbReference>
<evidence type="ECO:0000256" key="4">
    <source>
        <dbReference type="ARBA" id="ARBA00023136"/>
    </source>
</evidence>
<reference evidence="8" key="1">
    <citation type="journal article" date="2010" name="Nat. Biotechnol.">
        <title>Draft genome sequence of the oilseed species Ricinus communis.</title>
        <authorList>
            <person name="Chan A.P."/>
            <person name="Crabtree J."/>
            <person name="Zhao Q."/>
            <person name="Lorenzi H."/>
            <person name="Orvis J."/>
            <person name="Puiu D."/>
            <person name="Melake-Berhan A."/>
            <person name="Jones K.M."/>
            <person name="Redman J."/>
            <person name="Chen G."/>
            <person name="Cahoon E.B."/>
            <person name="Gedil M."/>
            <person name="Stanke M."/>
            <person name="Haas B.J."/>
            <person name="Wortman J.R."/>
            <person name="Fraser-Liggett C.M."/>
            <person name="Ravel J."/>
            <person name="Rabinowicz P.D."/>
        </authorList>
    </citation>
    <scope>NUCLEOTIDE SEQUENCE [LARGE SCALE GENOMIC DNA]</scope>
    <source>
        <strain evidence="8">cv. Hale</strain>
    </source>
</reference>
<dbReference type="PANTHER" id="PTHR37422">
    <property type="entry name" value="TEICHURONIC ACID BIOSYNTHESIS PROTEIN TUAE"/>
    <property type="match status" value="1"/>
</dbReference>
<feature type="transmembrane region" description="Helical" evidence="5">
    <location>
        <begin position="12"/>
        <end position="31"/>
    </location>
</feature>
<protein>
    <recommendedName>
        <fullName evidence="6">O-antigen ligase-related domain-containing protein</fullName>
    </recommendedName>
</protein>
<proteinExistence type="predicted"/>
<feature type="transmembrane region" description="Helical" evidence="5">
    <location>
        <begin position="309"/>
        <end position="332"/>
    </location>
</feature>
<feature type="transmembrane region" description="Helical" evidence="5">
    <location>
        <begin position="365"/>
        <end position="383"/>
    </location>
</feature>
<keyword evidence="8" id="KW-1185">Reference proteome</keyword>
<evidence type="ECO:0000256" key="1">
    <source>
        <dbReference type="ARBA" id="ARBA00004141"/>
    </source>
</evidence>
<accession>B9TG70</accession>
<evidence type="ECO:0000256" key="5">
    <source>
        <dbReference type="SAM" id="Phobius"/>
    </source>
</evidence>
<keyword evidence="2 5" id="KW-0812">Transmembrane</keyword>
<dbReference type="GO" id="GO:0016757">
    <property type="term" value="F:glycosyltransferase activity"/>
    <property type="evidence" value="ECO:0000318"/>
    <property type="project" value="GO_Central"/>
</dbReference>
<keyword evidence="4 5" id="KW-0472">Membrane</keyword>
<dbReference type="InterPro" id="IPR051533">
    <property type="entry name" value="WaaL-like"/>
</dbReference>
<dbReference type="EMBL" id="EQ980418">
    <property type="protein sequence ID" value="EEF25143.1"/>
    <property type="molecule type" value="Genomic_DNA"/>
</dbReference>
<sequence>MIIAWSPFSGGARLPTLLLAIVGAGLLLVKLSALREQRAVRRWTVVFLLLWLPMWLSLPHAFDVKATLSAIAWFSLMYLAGVTLIVLLQQASVRQLLARWLGWVIALWILDSAIQYLFGVDMLGMPKTPEGRITGMFSDLHQGILMLAVLPLIFYHWQPKYGWLAWAMLLGAGVVVVLSGARGYLYIYMLLLLLGLWRRQPGWKAWLAVLALPLLIAFLASVLNPQLAKYKLHNTQAITASGQTVFERVNHALSYRLNLWETGLHMWQAEPLTGIGSNNYKRAYAQYASRADDPFASNPTHSHNIYVEWLAETGLVGGLGLVCIIVLCVRWFRQANVLSQHQAWPYALPLMVIYFPINTTQPMLVPWWFPVLLLLVCALIASLERSQDDHAT</sequence>
<dbReference type="AlphaFoldDB" id="B9TG70"/>
<organism evidence="7 8">
    <name type="scientific">Ricinus communis</name>
    <name type="common">Castor bean</name>
    <dbReference type="NCBI Taxonomy" id="3988"/>
    <lineage>
        <taxon>Eukaryota</taxon>
        <taxon>Viridiplantae</taxon>
        <taxon>Streptophyta</taxon>
        <taxon>Embryophyta</taxon>
        <taxon>Tracheophyta</taxon>
        <taxon>Spermatophyta</taxon>
        <taxon>Magnoliopsida</taxon>
        <taxon>eudicotyledons</taxon>
        <taxon>Gunneridae</taxon>
        <taxon>Pentapetalae</taxon>
        <taxon>rosids</taxon>
        <taxon>fabids</taxon>
        <taxon>Malpighiales</taxon>
        <taxon>Euphorbiaceae</taxon>
        <taxon>Acalyphoideae</taxon>
        <taxon>Acalypheae</taxon>
        <taxon>Ricinus</taxon>
    </lineage>
</organism>
<keyword evidence="3 5" id="KW-1133">Transmembrane helix</keyword>
<evidence type="ECO:0000256" key="3">
    <source>
        <dbReference type="ARBA" id="ARBA00022989"/>
    </source>
</evidence>
<feature type="transmembrane region" description="Helical" evidence="5">
    <location>
        <begin position="68"/>
        <end position="88"/>
    </location>
</feature>
<evidence type="ECO:0000313" key="7">
    <source>
        <dbReference type="EMBL" id="EEF25143.1"/>
    </source>
</evidence>
<dbReference type="PANTHER" id="PTHR37422:SF13">
    <property type="entry name" value="LIPOPOLYSACCHARIDE BIOSYNTHESIS PROTEIN PA4999-RELATED"/>
    <property type="match status" value="1"/>
</dbReference>
<feature type="domain" description="O-antigen ligase-related" evidence="6">
    <location>
        <begin position="168"/>
        <end position="321"/>
    </location>
</feature>
<feature type="transmembrane region" description="Helical" evidence="5">
    <location>
        <begin position="164"/>
        <end position="197"/>
    </location>
</feature>
<evidence type="ECO:0000313" key="8">
    <source>
        <dbReference type="Proteomes" id="UP000008311"/>
    </source>
</evidence>
<evidence type="ECO:0000259" key="6">
    <source>
        <dbReference type="Pfam" id="PF04932"/>
    </source>
</evidence>
<feature type="transmembrane region" description="Helical" evidence="5">
    <location>
        <begin position="203"/>
        <end position="223"/>
    </location>
</feature>
<comment type="subcellular location">
    <subcellularLocation>
        <location evidence="1">Membrane</location>
        <topology evidence="1">Multi-pass membrane protein</topology>
    </subcellularLocation>
</comment>